<feature type="transmembrane region" description="Helical" evidence="1">
    <location>
        <begin position="28"/>
        <end position="48"/>
    </location>
</feature>
<organism evidence="2 3">
    <name type="scientific">Orchesella dallaii</name>
    <dbReference type="NCBI Taxonomy" id="48710"/>
    <lineage>
        <taxon>Eukaryota</taxon>
        <taxon>Metazoa</taxon>
        <taxon>Ecdysozoa</taxon>
        <taxon>Arthropoda</taxon>
        <taxon>Hexapoda</taxon>
        <taxon>Collembola</taxon>
        <taxon>Entomobryomorpha</taxon>
        <taxon>Entomobryoidea</taxon>
        <taxon>Orchesellidae</taxon>
        <taxon>Orchesellinae</taxon>
        <taxon>Orchesella</taxon>
    </lineage>
</organism>
<dbReference type="EMBL" id="CAXLJM020000156">
    <property type="protein sequence ID" value="CAL8143372.1"/>
    <property type="molecule type" value="Genomic_DNA"/>
</dbReference>
<evidence type="ECO:0000256" key="1">
    <source>
        <dbReference type="SAM" id="Phobius"/>
    </source>
</evidence>
<proteinExistence type="predicted"/>
<dbReference type="Proteomes" id="UP001642540">
    <property type="component" value="Unassembled WGS sequence"/>
</dbReference>
<evidence type="ECO:0000313" key="2">
    <source>
        <dbReference type="EMBL" id="CAL8143372.1"/>
    </source>
</evidence>
<keyword evidence="1" id="KW-0472">Membrane</keyword>
<keyword evidence="1" id="KW-0812">Transmembrane</keyword>
<keyword evidence="1" id="KW-1133">Transmembrane helix</keyword>
<accession>A0ABP1S3W6</accession>
<gene>
    <name evidence="2" type="ORF">ODALV1_LOCUS29507</name>
</gene>
<reference evidence="2 3" key="1">
    <citation type="submission" date="2024-08" db="EMBL/GenBank/DDBJ databases">
        <authorList>
            <person name="Cucini C."/>
            <person name="Frati F."/>
        </authorList>
    </citation>
    <scope>NUCLEOTIDE SEQUENCE [LARGE SCALE GENOMIC DNA]</scope>
</reference>
<evidence type="ECO:0000313" key="3">
    <source>
        <dbReference type="Proteomes" id="UP001642540"/>
    </source>
</evidence>
<keyword evidence="3" id="KW-1185">Reference proteome</keyword>
<comment type="caution">
    <text evidence="2">The sequence shown here is derived from an EMBL/GenBank/DDBJ whole genome shotgun (WGS) entry which is preliminary data.</text>
</comment>
<protein>
    <submittedName>
        <fullName evidence="2">Uncharacterized protein</fullName>
    </submittedName>
</protein>
<name>A0ABP1S3W6_9HEXA</name>
<sequence>MTSTIPGFPIKYDEKSGKLGCNNKKKTLIFTSVYLAALAALLLVSVFFTQTNETIVTKIVEVFWSVGLMFGAHSNWTTANQCEEIVKLFNNFVVVESQWRHGNFNN</sequence>